<dbReference type="GO" id="GO:0005524">
    <property type="term" value="F:ATP binding"/>
    <property type="evidence" value="ECO:0007669"/>
    <property type="project" value="UniProtKB-UniRule"/>
</dbReference>
<dbReference type="FunFam" id="1.20.1700.10:FF:000001">
    <property type="entry name" value="Pantothenate kinase 4"/>
    <property type="match status" value="1"/>
</dbReference>
<dbReference type="GO" id="GO:0005634">
    <property type="term" value="C:nucleus"/>
    <property type="evidence" value="ECO:0007669"/>
    <property type="project" value="TreeGrafter"/>
</dbReference>
<comment type="function">
    <text evidence="17 18">Phosphatase which shows a preference for 4'-phosphopantetheine and its oxidatively damaged forms (sulfonate or S-sulfonate), providing strong indirect evidence that the phosphatase activity pre-empts damage in the coenzyme A (CoA) pathway. Hydrolyzing excess 4'-phosphopantetheine could constitute a directed overflow mechanism to prevent its oxidation to the S-sulfonate, sulfonate, or other forms. Hydrolyzing 4'-phosphopantetheine sulfonate or S-sulfonate would forestall their conversion to inactive forms of CoA and acyl carrier protein. May play a role in the physiological regulation of CoA intracellular levels.</text>
</comment>
<keyword evidence="12" id="KW-0944">Nitration</keyword>
<proteinExistence type="inferred from homology"/>
<dbReference type="Gene3D" id="3.30.420.510">
    <property type="match status" value="1"/>
</dbReference>
<dbReference type="GO" id="GO:0015937">
    <property type="term" value="P:coenzyme A biosynthetic process"/>
    <property type="evidence" value="ECO:0007669"/>
    <property type="project" value="UniProtKB-UniRule"/>
</dbReference>
<dbReference type="InterPro" id="IPR002791">
    <property type="entry name" value="ARMT1-like_metal-bd"/>
</dbReference>
<gene>
    <name evidence="20" type="ORF">Celaphus_00011033</name>
</gene>
<dbReference type="InterPro" id="IPR035073">
    <property type="entry name" value="At2g17340_3_helix_bundle"/>
</dbReference>
<evidence type="ECO:0000256" key="6">
    <source>
        <dbReference type="ARBA" id="ARBA00022596"/>
    </source>
</evidence>
<evidence type="ECO:0000256" key="17">
    <source>
        <dbReference type="ARBA" id="ARBA00046055"/>
    </source>
</evidence>
<evidence type="ECO:0000256" key="18">
    <source>
        <dbReference type="PIRNR" id="PIRNR036939"/>
    </source>
</evidence>
<dbReference type="PIRSF" id="PIRSF036939">
    <property type="entry name" value="PanK_long"/>
    <property type="match status" value="1"/>
</dbReference>
<evidence type="ECO:0000256" key="9">
    <source>
        <dbReference type="ARBA" id="ARBA00022801"/>
    </source>
</evidence>
<dbReference type="SUPFAM" id="SSF53067">
    <property type="entry name" value="Actin-like ATPase domain"/>
    <property type="match status" value="2"/>
</dbReference>
<evidence type="ECO:0000256" key="4">
    <source>
        <dbReference type="ARBA" id="ARBA00011388"/>
    </source>
</evidence>
<name>A0A212CQU5_CEREH</name>
<evidence type="ECO:0000256" key="14">
    <source>
        <dbReference type="ARBA" id="ARBA00029312"/>
    </source>
</evidence>
<evidence type="ECO:0000313" key="21">
    <source>
        <dbReference type="Proteomes" id="UP000242450"/>
    </source>
</evidence>
<evidence type="ECO:0000313" key="20">
    <source>
        <dbReference type="EMBL" id="OWK08397.1"/>
    </source>
</evidence>
<dbReference type="PANTHER" id="PTHR12280">
    <property type="entry name" value="PANTOTHENATE KINASE"/>
    <property type="match status" value="1"/>
</dbReference>
<evidence type="ECO:0000256" key="11">
    <source>
        <dbReference type="ARBA" id="ARBA00022993"/>
    </source>
</evidence>
<dbReference type="FunFam" id="3.30.420.510:FF:000002">
    <property type="entry name" value="Pantothenate kinase 4"/>
    <property type="match status" value="1"/>
</dbReference>
<dbReference type="GO" id="GO:0004594">
    <property type="term" value="F:pantothenate kinase activity"/>
    <property type="evidence" value="ECO:0007669"/>
    <property type="project" value="InterPro"/>
</dbReference>
<protein>
    <recommendedName>
        <fullName evidence="5 18">4'-phosphopantetheine phosphatase</fullName>
        <ecNumber evidence="18">3.1.3.-</ecNumber>
    </recommendedName>
</protein>
<evidence type="ECO:0000256" key="12">
    <source>
        <dbReference type="ARBA" id="ARBA00023074"/>
    </source>
</evidence>
<dbReference type="CDD" id="cd24123">
    <property type="entry name" value="ASKHA_NBD_PanK-II_Pank4"/>
    <property type="match status" value="1"/>
</dbReference>
<evidence type="ECO:0000256" key="16">
    <source>
        <dbReference type="ARBA" id="ARBA00029347"/>
    </source>
</evidence>
<dbReference type="Gene3D" id="3.40.50.10880">
    <property type="entry name" value="Uncharacterised protein PF01937, DUF89, domain 3"/>
    <property type="match status" value="1"/>
</dbReference>
<dbReference type="PANTHER" id="PTHR12280:SF20">
    <property type="entry name" value="4'-PHOSPHOPANTETHEINE PHOSPHATASE"/>
    <property type="match status" value="1"/>
</dbReference>
<accession>A0A212CQU5</accession>
<dbReference type="Gene3D" id="1.10.285.20">
    <property type="entry name" value="Uncharacterised protein PF01937, DUF89, domain 2"/>
    <property type="match status" value="1"/>
</dbReference>
<evidence type="ECO:0000256" key="3">
    <source>
        <dbReference type="ARBA" id="ARBA00005538"/>
    </source>
</evidence>
<comment type="cofactor">
    <cofactor evidence="2">
        <name>Ni(2+)</name>
        <dbReference type="ChEBI" id="CHEBI:49786"/>
    </cofactor>
</comment>
<dbReference type="GO" id="GO:0016787">
    <property type="term" value="F:hydrolase activity"/>
    <property type="evidence" value="ECO:0007669"/>
    <property type="project" value="UniProtKB-KW"/>
</dbReference>
<dbReference type="InterPro" id="IPR015844">
    <property type="entry name" value="PanK_long"/>
</dbReference>
<comment type="activity regulation">
    <text evidence="18">Activity is strongly promoted by Co(2+), Ni(2+), Mg(2+) and Mn(2+). Activity is inhibited by EDTA.</text>
</comment>
<keyword evidence="9" id="KW-0378">Hydrolase</keyword>
<comment type="catalytic activity">
    <reaction evidence="14">
        <text>(R)-4'-phosphopantetheine + H2O = (R)-pantetheine + phosphate</text>
        <dbReference type="Rhea" id="RHEA:68328"/>
        <dbReference type="ChEBI" id="CHEBI:15377"/>
        <dbReference type="ChEBI" id="CHEBI:16753"/>
        <dbReference type="ChEBI" id="CHEBI:43474"/>
        <dbReference type="ChEBI" id="CHEBI:61723"/>
    </reaction>
    <physiologicalReaction direction="left-to-right" evidence="14">
        <dbReference type="Rhea" id="RHEA:68329"/>
    </physiologicalReaction>
</comment>
<dbReference type="SUPFAM" id="SSF111321">
    <property type="entry name" value="AF1104-like"/>
    <property type="match status" value="1"/>
</dbReference>
<keyword evidence="10 18" id="KW-0067">ATP-binding</keyword>
<comment type="caution">
    <text evidence="20">The sequence shown here is derived from an EMBL/GenBank/DDBJ whole genome shotgun (WGS) entry which is preliminary data.</text>
</comment>
<evidence type="ECO:0000256" key="15">
    <source>
        <dbReference type="ARBA" id="ARBA00029319"/>
    </source>
</evidence>
<evidence type="ECO:0000256" key="1">
    <source>
        <dbReference type="ARBA" id="ARBA00001936"/>
    </source>
</evidence>
<keyword evidence="18" id="KW-0963">Cytoplasm</keyword>
<keyword evidence="11 18" id="KW-0173">Coenzyme A biosynthesis</keyword>
<dbReference type="InterPro" id="IPR036075">
    <property type="entry name" value="ARMT-1-like_metal-bd_sf"/>
</dbReference>
<keyword evidence="13" id="KW-0464">Manganese</keyword>
<comment type="subunit">
    <text evidence="4">Homodimer. Interacts with PKM.</text>
</comment>
<dbReference type="GO" id="GO:0005829">
    <property type="term" value="C:cytosol"/>
    <property type="evidence" value="ECO:0007669"/>
    <property type="project" value="TreeGrafter"/>
</dbReference>
<evidence type="ECO:0000256" key="2">
    <source>
        <dbReference type="ARBA" id="ARBA00001967"/>
    </source>
</evidence>
<evidence type="ECO:0000256" key="10">
    <source>
        <dbReference type="ARBA" id="ARBA00022840"/>
    </source>
</evidence>
<evidence type="ECO:0000259" key="19">
    <source>
        <dbReference type="Pfam" id="PF01937"/>
    </source>
</evidence>
<dbReference type="InterPro" id="IPR043129">
    <property type="entry name" value="ATPase_NBD"/>
</dbReference>
<keyword evidence="8 18" id="KW-0547">Nucleotide-binding</keyword>
<dbReference type="Gene3D" id="3.30.420.40">
    <property type="match status" value="1"/>
</dbReference>
<feature type="domain" description="Damage-control phosphatase ARMT1-like metal-binding" evidence="19">
    <location>
        <begin position="423"/>
        <end position="729"/>
    </location>
</feature>
<keyword evidence="6" id="KW-0533">Nickel</keyword>
<dbReference type="Pfam" id="PF01937">
    <property type="entry name" value="ARMT1-like_dom"/>
    <property type="match status" value="1"/>
</dbReference>
<organism evidence="20 21">
    <name type="scientific">Cervus elaphus hippelaphus</name>
    <name type="common">European red deer</name>
    <dbReference type="NCBI Taxonomy" id="46360"/>
    <lineage>
        <taxon>Eukaryota</taxon>
        <taxon>Metazoa</taxon>
        <taxon>Chordata</taxon>
        <taxon>Craniata</taxon>
        <taxon>Vertebrata</taxon>
        <taxon>Euteleostomi</taxon>
        <taxon>Mammalia</taxon>
        <taxon>Eutheria</taxon>
        <taxon>Laurasiatheria</taxon>
        <taxon>Artiodactyla</taxon>
        <taxon>Ruminantia</taxon>
        <taxon>Pecora</taxon>
        <taxon>Cervidae</taxon>
        <taxon>Cervinae</taxon>
        <taxon>Cervus</taxon>
    </lineage>
</organism>
<reference evidence="20 21" key="1">
    <citation type="journal article" date="2018" name="Mol. Genet. Genomics">
        <title>The red deer Cervus elaphus genome CerEla1.0: sequencing, annotating, genes, and chromosomes.</title>
        <authorList>
            <person name="Bana N.A."/>
            <person name="Nyiri A."/>
            <person name="Nagy J."/>
            <person name="Frank K."/>
            <person name="Nagy T."/>
            <person name="Steger V."/>
            <person name="Schiller M."/>
            <person name="Lakatos P."/>
            <person name="Sugar L."/>
            <person name="Horn P."/>
            <person name="Barta E."/>
            <person name="Orosz L."/>
        </authorList>
    </citation>
    <scope>NUCLEOTIDE SEQUENCE [LARGE SCALE GENOMIC DNA]</scope>
    <source>
        <strain evidence="20">Hungarian</strain>
    </source>
</reference>
<dbReference type="OrthoDB" id="498611at2759"/>
<comment type="subcellular location">
    <subcellularLocation>
        <location evidence="18">Cytoplasm</location>
    </subcellularLocation>
</comment>
<dbReference type="EC" id="3.1.3.-" evidence="18"/>
<dbReference type="EMBL" id="MKHE01000014">
    <property type="protein sequence ID" value="OWK08397.1"/>
    <property type="molecule type" value="Genomic_DNA"/>
</dbReference>
<sequence>MAECRASGSGSSGDSLDKSITLPPDEIFRNLENAKRFAIDIGGSLTKLAYYSTVQHKVAKVRSFDYSGKDTEQDHEPPYEISVQEEVTARLHFVKFENTYIEACLDFIKDHLVNTETKVIQATGGGAYKFKDLIEEKLQLKVDKEDVMTCLIKGCNFVLKNIPHEAFVYQKDSDPEFRFQTNHPNIFPYLLVNIGSGVSIVKKFDELLQLASRGQHTNVDMLVQDIYGGAHETLGLSGNLIASSFGKSATADQEFSKEDMAKSLLHMISNDIGQLACLYARLHCLDRVYFGGFFIRGHPVTMRTITYSINFFSKGEVQALFLRHEGYLGAIGAFLKGAEQDNPNQYSWGENYAGSSGLMSSSPELCPTQRARSGTFDLLEMDRLERPLVNLPLLLDPSSYVPDTVDLTDDALARKYWLTCFEEALDGVVKRAVASQPGSVDAAERAEKFRQKYWNKLQTLRHQPFAYGTLTVRSLLDTREHCLNEFNFPDPYSKVKQKDNGVALKCFQRVVSALDALDWEERQLALVKGLLAGNVFDWGAKAVSDVLESDPQFGFEEAKKKLQERPWLVDSYGKWLQRLKGPPHKCALIFADNSGVDVILGVFPFVRELLSRGTEVILACNSGPALNDVTYNESLIVAERIAAMDPVIHSALREERLLLVQTGSSSPCLDLSRLDKGLAVLVRERGADLVVIEGMGRAVHTNYHAALCCESLKLAVIKNSWLAERLGGQLFSVIFKYEVPAE</sequence>
<keyword evidence="7" id="KW-0479">Metal-binding</keyword>
<evidence type="ECO:0000256" key="7">
    <source>
        <dbReference type="ARBA" id="ARBA00022723"/>
    </source>
</evidence>
<comment type="similarity">
    <text evidence="3">In the N-terminal section; belongs to the type II pantothenate kinase family.</text>
</comment>
<dbReference type="Pfam" id="PF03630">
    <property type="entry name" value="Fumble"/>
    <property type="match status" value="1"/>
</dbReference>
<evidence type="ECO:0000256" key="8">
    <source>
        <dbReference type="ARBA" id="ARBA00022741"/>
    </source>
</evidence>
<dbReference type="FunFam" id="3.40.50.10880:FF:000001">
    <property type="entry name" value="Pantothenate kinase 4"/>
    <property type="match status" value="1"/>
</dbReference>
<keyword evidence="21" id="KW-1185">Reference proteome</keyword>
<comment type="similarity">
    <text evidence="18">Belongs to the type II pantothenate kinase family.</text>
</comment>
<dbReference type="InterPro" id="IPR004567">
    <property type="entry name" value="Type_II_PanK"/>
</dbReference>
<evidence type="ECO:0000256" key="5">
    <source>
        <dbReference type="ARBA" id="ARBA00019490"/>
    </source>
</evidence>
<dbReference type="Proteomes" id="UP000242450">
    <property type="component" value="Chromosome 14"/>
</dbReference>
<comment type="catalytic activity">
    <reaction evidence="16">
        <text>(R)-4'-phospho-S-sulfopantetheine + H2O = (R)-S-sulfopantetheine + phosphate</text>
        <dbReference type="Rhea" id="RHEA:68340"/>
        <dbReference type="ChEBI" id="CHEBI:15377"/>
        <dbReference type="ChEBI" id="CHEBI:43474"/>
        <dbReference type="ChEBI" id="CHEBI:177302"/>
        <dbReference type="ChEBI" id="CHEBI:177303"/>
    </reaction>
    <physiologicalReaction direction="left-to-right" evidence="16">
        <dbReference type="Rhea" id="RHEA:68341"/>
    </physiologicalReaction>
</comment>
<comment type="cofactor">
    <cofactor evidence="1">
        <name>Mn(2+)</name>
        <dbReference type="ChEBI" id="CHEBI:29035"/>
    </cofactor>
</comment>
<comment type="catalytic activity">
    <reaction evidence="15">
        <text>(R)-4'-phosphopantetheine sulfonate + H2O = (R)-pantetheine sulfonate + phosphate</text>
        <dbReference type="Rhea" id="RHEA:68336"/>
        <dbReference type="ChEBI" id="CHEBI:15377"/>
        <dbReference type="ChEBI" id="CHEBI:43474"/>
        <dbReference type="ChEBI" id="CHEBI:177300"/>
        <dbReference type="ChEBI" id="CHEBI:177301"/>
    </reaction>
    <physiologicalReaction direction="left-to-right" evidence="15">
        <dbReference type="Rhea" id="RHEA:68337"/>
    </physiologicalReaction>
</comment>
<dbReference type="GO" id="GO:0046872">
    <property type="term" value="F:metal ion binding"/>
    <property type="evidence" value="ECO:0007669"/>
    <property type="project" value="UniProtKB-KW"/>
</dbReference>
<dbReference type="AlphaFoldDB" id="A0A212CQU5"/>
<dbReference type="Gene3D" id="1.20.1700.10">
    <property type="entry name" value="AF1104-like"/>
    <property type="match status" value="1"/>
</dbReference>
<evidence type="ECO:0000256" key="13">
    <source>
        <dbReference type="ARBA" id="ARBA00023211"/>
    </source>
</evidence>